<feature type="region of interest" description="Disordered" evidence="1">
    <location>
        <begin position="1"/>
        <end position="78"/>
    </location>
</feature>
<keyword evidence="3" id="KW-1185">Reference proteome</keyword>
<feature type="compositionally biased region" description="Basic and acidic residues" evidence="1">
    <location>
        <begin position="1"/>
        <end position="19"/>
    </location>
</feature>
<comment type="caution">
    <text evidence="2">The sequence shown here is derived from an EMBL/GenBank/DDBJ whole genome shotgun (WGS) entry which is preliminary data.</text>
</comment>
<dbReference type="AlphaFoldDB" id="A0A9N8F3P2"/>
<gene>
    <name evidence="2" type="ORF">SEMRO_3197_G345011.1</name>
</gene>
<organism evidence="2 3">
    <name type="scientific">Seminavis robusta</name>
    <dbReference type="NCBI Taxonomy" id="568900"/>
    <lineage>
        <taxon>Eukaryota</taxon>
        <taxon>Sar</taxon>
        <taxon>Stramenopiles</taxon>
        <taxon>Ochrophyta</taxon>
        <taxon>Bacillariophyta</taxon>
        <taxon>Bacillariophyceae</taxon>
        <taxon>Bacillariophycidae</taxon>
        <taxon>Naviculales</taxon>
        <taxon>Naviculaceae</taxon>
        <taxon>Seminavis</taxon>
    </lineage>
</organism>
<feature type="compositionally biased region" description="Basic residues" evidence="1">
    <location>
        <begin position="36"/>
        <end position="52"/>
    </location>
</feature>
<dbReference type="EMBL" id="CAICTM010003195">
    <property type="protein sequence ID" value="CAB9531024.1"/>
    <property type="molecule type" value="Genomic_DNA"/>
</dbReference>
<protein>
    <submittedName>
        <fullName evidence="2">Uncharacterized protein</fullName>
    </submittedName>
</protein>
<dbReference type="Proteomes" id="UP001153069">
    <property type="component" value="Unassembled WGS sequence"/>
</dbReference>
<accession>A0A9N8F3P2</accession>
<evidence type="ECO:0000313" key="3">
    <source>
        <dbReference type="Proteomes" id="UP001153069"/>
    </source>
</evidence>
<name>A0A9N8F3P2_9STRA</name>
<evidence type="ECO:0000313" key="2">
    <source>
        <dbReference type="EMBL" id="CAB9531024.1"/>
    </source>
</evidence>
<reference evidence="2" key="1">
    <citation type="submission" date="2020-06" db="EMBL/GenBank/DDBJ databases">
        <authorList>
            <consortium name="Plant Systems Biology data submission"/>
        </authorList>
    </citation>
    <scope>NUCLEOTIDE SEQUENCE</scope>
    <source>
        <strain evidence="2">D6</strain>
    </source>
</reference>
<sequence>MTPRWPDGRERALLGEETSRPPPRAPRLRPTLLPRSPRRTHHHPPPLLHHRTPNRDGARGRQVAAGCHHRRRLPLPYPQGWSYQRRPWNCCPKGRRKLQEQHLR</sequence>
<evidence type="ECO:0000256" key="1">
    <source>
        <dbReference type="SAM" id="MobiDB-lite"/>
    </source>
</evidence>
<proteinExistence type="predicted"/>